<sequence>MTDNPVVTASNVACEYGPVSALAGVSASIHPGSVTAVVGPNGGGKSTFLRTLAGVATPTSGTVAYPVTEGTHAVGYLPQSFRPRDDLTVGETVRYYDALVGDGPTPEELLDRVGLAHVADRRVGALSGGMLRLLGVAVAGVGDPDLVVLDEPTSGLDRTMTKRVFESCATLAGEDCGVVVATHDLPTIERVADRALLLDRGRLQADRPLPIEGTAFATAYDDAVDGETTVRSGRETRDPGHTSDGEAV</sequence>
<comment type="caution">
    <text evidence="6">The sequence shown here is derived from an EMBL/GenBank/DDBJ whole genome shotgun (WGS) entry which is preliminary data.</text>
</comment>
<evidence type="ECO:0000256" key="1">
    <source>
        <dbReference type="ARBA" id="ARBA00022448"/>
    </source>
</evidence>
<reference evidence="6 7" key="1">
    <citation type="journal article" date="2019" name="Int. J. Syst. Evol. Microbiol.">
        <title>The Global Catalogue of Microorganisms (GCM) 10K type strain sequencing project: providing services to taxonomists for standard genome sequencing and annotation.</title>
        <authorList>
            <consortium name="The Broad Institute Genomics Platform"/>
            <consortium name="The Broad Institute Genome Sequencing Center for Infectious Disease"/>
            <person name="Wu L."/>
            <person name="Ma J."/>
        </authorList>
    </citation>
    <scope>NUCLEOTIDE SEQUENCE [LARGE SCALE GENOMIC DNA]</scope>
    <source>
        <strain evidence="6 7">CGMCC 1.12121</strain>
    </source>
</reference>
<keyword evidence="7" id="KW-1185">Reference proteome</keyword>
<dbReference type="Proteomes" id="UP001597085">
    <property type="component" value="Unassembled WGS sequence"/>
</dbReference>
<proteinExistence type="predicted"/>
<feature type="domain" description="ABC transporter" evidence="5">
    <location>
        <begin position="7"/>
        <end position="225"/>
    </location>
</feature>
<organism evidence="6 7">
    <name type="scientific">Halobellus rarus</name>
    <dbReference type="NCBI Taxonomy" id="1126237"/>
    <lineage>
        <taxon>Archaea</taxon>
        <taxon>Methanobacteriati</taxon>
        <taxon>Methanobacteriota</taxon>
        <taxon>Stenosarchaea group</taxon>
        <taxon>Halobacteria</taxon>
        <taxon>Halobacteriales</taxon>
        <taxon>Haloferacaceae</taxon>
        <taxon>Halobellus</taxon>
    </lineage>
</organism>
<dbReference type="SMART" id="SM00382">
    <property type="entry name" value="AAA"/>
    <property type="match status" value="1"/>
</dbReference>
<dbReference type="SUPFAM" id="SSF52540">
    <property type="entry name" value="P-loop containing nucleoside triphosphate hydrolases"/>
    <property type="match status" value="1"/>
</dbReference>
<dbReference type="InterPro" id="IPR003593">
    <property type="entry name" value="AAA+_ATPase"/>
</dbReference>
<accession>A0ABD6CQY8</accession>
<dbReference type="PANTHER" id="PTHR42939">
    <property type="entry name" value="ABC TRANSPORTER ATP-BINDING PROTEIN ALBC-RELATED"/>
    <property type="match status" value="1"/>
</dbReference>
<dbReference type="AlphaFoldDB" id="A0ABD6CQY8"/>
<dbReference type="Gene3D" id="3.40.50.300">
    <property type="entry name" value="P-loop containing nucleotide triphosphate hydrolases"/>
    <property type="match status" value="1"/>
</dbReference>
<dbReference type="Pfam" id="PF00005">
    <property type="entry name" value="ABC_tran"/>
    <property type="match status" value="1"/>
</dbReference>
<name>A0ABD6CQY8_9EURY</name>
<feature type="compositionally biased region" description="Basic and acidic residues" evidence="4">
    <location>
        <begin position="232"/>
        <end position="248"/>
    </location>
</feature>
<dbReference type="InterPro" id="IPR027417">
    <property type="entry name" value="P-loop_NTPase"/>
</dbReference>
<evidence type="ECO:0000256" key="2">
    <source>
        <dbReference type="ARBA" id="ARBA00022741"/>
    </source>
</evidence>
<dbReference type="InterPro" id="IPR003439">
    <property type="entry name" value="ABC_transporter-like_ATP-bd"/>
</dbReference>
<dbReference type="RefSeq" id="WP_256421765.1">
    <property type="nucleotide sequence ID" value="NZ_JANHDI010000009.1"/>
</dbReference>
<dbReference type="PROSITE" id="PS50893">
    <property type="entry name" value="ABC_TRANSPORTER_2"/>
    <property type="match status" value="1"/>
</dbReference>
<keyword evidence="1" id="KW-0813">Transport</keyword>
<protein>
    <submittedName>
        <fullName evidence="6">ABC transporter ATP-binding protein</fullName>
    </submittedName>
</protein>
<dbReference type="GO" id="GO:0005524">
    <property type="term" value="F:ATP binding"/>
    <property type="evidence" value="ECO:0007669"/>
    <property type="project" value="UniProtKB-KW"/>
</dbReference>
<evidence type="ECO:0000313" key="6">
    <source>
        <dbReference type="EMBL" id="MFD1600222.1"/>
    </source>
</evidence>
<dbReference type="EMBL" id="JBHUDK010000014">
    <property type="protein sequence ID" value="MFD1600222.1"/>
    <property type="molecule type" value="Genomic_DNA"/>
</dbReference>
<keyword evidence="3 6" id="KW-0067">ATP-binding</keyword>
<gene>
    <name evidence="6" type="ORF">ACFSBX_14760</name>
</gene>
<feature type="region of interest" description="Disordered" evidence="4">
    <location>
        <begin position="226"/>
        <end position="248"/>
    </location>
</feature>
<dbReference type="PANTHER" id="PTHR42939:SF1">
    <property type="entry name" value="ABC TRANSPORTER ATP-BINDING PROTEIN ALBC-RELATED"/>
    <property type="match status" value="1"/>
</dbReference>
<evidence type="ECO:0000313" key="7">
    <source>
        <dbReference type="Proteomes" id="UP001597085"/>
    </source>
</evidence>
<keyword evidence="2" id="KW-0547">Nucleotide-binding</keyword>
<evidence type="ECO:0000256" key="4">
    <source>
        <dbReference type="SAM" id="MobiDB-lite"/>
    </source>
</evidence>
<dbReference type="InterPro" id="IPR051782">
    <property type="entry name" value="ABC_Transporter_VariousFunc"/>
</dbReference>
<evidence type="ECO:0000259" key="5">
    <source>
        <dbReference type="PROSITE" id="PS50893"/>
    </source>
</evidence>
<evidence type="ECO:0000256" key="3">
    <source>
        <dbReference type="ARBA" id="ARBA00022840"/>
    </source>
</evidence>